<keyword evidence="1" id="KW-0238">DNA-binding</keyword>
<organism evidence="2 3">
    <name type="scientific">Acaulospora morrowiae</name>
    <dbReference type="NCBI Taxonomy" id="94023"/>
    <lineage>
        <taxon>Eukaryota</taxon>
        <taxon>Fungi</taxon>
        <taxon>Fungi incertae sedis</taxon>
        <taxon>Mucoromycota</taxon>
        <taxon>Glomeromycotina</taxon>
        <taxon>Glomeromycetes</taxon>
        <taxon>Diversisporales</taxon>
        <taxon>Acaulosporaceae</taxon>
        <taxon>Acaulospora</taxon>
    </lineage>
</organism>
<proteinExistence type="predicted"/>
<accession>A0A9N9AKZ8</accession>
<keyword evidence="3" id="KW-1185">Reference proteome</keyword>
<dbReference type="Gene3D" id="1.10.150.130">
    <property type="match status" value="1"/>
</dbReference>
<dbReference type="GO" id="GO:0003677">
    <property type="term" value="F:DNA binding"/>
    <property type="evidence" value="ECO:0007669"/>
    <property type="project" value="UniProtKB-KW"/>
</dbReference>
<reference evidence="2" key="1">
    <citation type="submission" date="2021-06" db="EMBL/GenBank/DDBJ databases">
        <authorList>
            <person name="Kallberg Y."/>
            <person name="Tangrot J."/>
            <person name="Rosling A."/>
        </authorList>
    </citation>
    <scope>NUCLEOTIDE SEQUENCE</scope>
    <source>
        <strain evidence="2">CL551</strain>
    </source>
</reference>
<evidence type="ECO:0000256" key="1">
    <source>
        <dbReference type="ARBA" id="ARBA00023125"/>
    </source>
</evidence>
<dbReference type="AlphaFoldDB" id="A0A9N9AKZ8"/>
<evidence type="ECO:0000313" key="2">
    <source>
        <dbReference type="EMBL" id="CAG8536527.1"/>
    </source>
</evidence>
<protein>
    <submittedName>
        <fullName evidence="2">11308_t:CDS:1</fullName>
    </submittedName>
</protein>
<comment type="caution">
    <text evidence="2">The sequence shown here is derived from an EMBL/GenBank/DDBJ whole genome shotgun (WGS) entry which is preliminary data.</text>
</comment>
<dbReference type="OrthoDB" id="2441935at2759"/>
<dbReference type="InterPro" id="IPR010998">
    <property type="entry name" value="Integrase_recombinase_N"/>
</dbReference>
<gene>
    <name evidence="2" type="ORF">AMORRO_LOCUS4921</name>
</gene>
<dbReference type="EMBL" id="CAJVPV010002817">
    <property type="protein sequence ID" value="CAG8536527.1"/>
    <property type="molecule type" value="Genomic_DNA"/>
</dbReference>
<name>A0A9N9AKZ8_9GLOM</name>
<sequence>MSLSKIDSGNTESRQGVQNYIRFMQLSGSSSRPFPIQREDLQKYIQILVKKGVKPETLKRYVGHIKSHNIVTEGIWNYGEFNPLIKRGLDQLNANGGQSAEDISRNGTNEQLHASDLRNVPPDMSNQIHPQTYAGTILPQPGQELDSLMNWGFRSDQNLCEGGLNGQLPVSNFNTQNSSGNTSPHPEQELVDLMNIENWDSQHDQNLREGDTSMNNSYTILSGMPCNACSQTCSGDASLRPEELTSLMTITETLNEHNACDDVSRSEKLNRLYDLFEKTVEMYAELRLELLDIMNSYGSGDRTLAILEYDSHLRKVEKQISCLRLEARKLQNSM</sequence>
<evidence type="ECO:0000313" key="3">
    <source>
        <dbReference type="Proteomes" id="UP000789342"/>
    </source>
</evidence>
<dbReference type="Proteomes" id="UP000789342">
    <property type="component" value="Unassembled WGS sequence"/>
</dbReference>